<dbReference type="Proteomes" id="UP000324831">
    <property type="component" value="Unassembled WGS sequence"/>
</dbReference>
<proteinExistence type="inferred from homology"/>
<keyword evidence="3" id="KW-0238">DNA-binding</keyword>
<comment type="similarity">
    <text evidence="1">Belongs to the type-I restriction system S methylase family.</text>
</comment>
<evidence type="ECO:0000256" key="2">
    <source>
        <dbReference type="ARBA" id="ARBA00022747"/>
    </source>
</evidence>
<gene>
    <name evidence="6" type="ORF">MHSWG343_07550</name>
</gene>
<dbReference type="PANTHER" id="PTHR43140">
    <property type="entry name" value="TYPE-1 RESTRICTION ENZYME ECOKI SPECIFICITY PROTEIN"/>
    <property type="match status" value="1"/>
</dbReference>
<dbReference type="InterPro" id="IPR000055">
    <property type="entry name" value="Restrct_endonuc_typeI_TRD"/>
</dbReference>
<accession>A0A478FUH8</accession>
<dbReference type="AlphaFoldDB" id="A0A478FUH8"/>
<dbReference type="CDD" id="cd17268">
    <property type="entry name" value="RMtype1_S_Ara36733I_TRD1-CR1_like"/>
    <property type="match status" value="1"/>
</dbReference>
<evidence type="ECO:0000256" key="3">
    <source>
        <dbReference type="ARBA" id="ARBA00023125"/>
    </source>
</evidence>
<sequence length="192" mass="21633">MGEIAIEIYRGNGITKSQVGSGKCPCILYGEIHTKHNIWFNKCSSLIDEKLIKSPKYCEYGDLIMAITSENLKDIGKTCAYLSKEKAIVGGHTAIFKHNQNPKYLAYALSTKEIKKQKIQLTQGVKVFDLTSTAIKKLKIPLPPLEIQEQIANALDQLRGLCEDLETGIPKEIELANKRYEYYRDLLIIGKN</sequence>
<dbReference type="EMBL" id="BIMN01000003">
    <property type="protein sequence ID" value="GCE63755.1"/>
    <property type="molecule type" value="Genomic_DNA"/>
</dbReference>
<dbReference type="SUPFAM" id="SSF116734">
    <property type="entry name" value="DNA methylase specificity domain"/>
    <property type="match status" value="1"/>
</dbReference>
<evidence type="ECO:0000313" key="7">
    <source>
        <dbReference type="Proteomes" id="UP000324831"/>
    </source>
</evidence>
<comment type="caution">
    <text evidence="6">The sequence shown here is derived from an EMBL/GenBank/DDBJ whole genome shotgun (WGS) entry which is preliminary data.</text>
</comment>
<evidence type="ECO:0000256" key="4">
    <source>
        <dbReference type="ARBA" id="ARBA00038652"/>
    </source>
</evidence>
<dbReference type="Gene3D" id="3.90.220.20">
    <property type="entry name" value="DNA methylase specificity domains"/>
    <property type="match status" value="1"/>
</dbReference>
<keyword evidence="2" id="KW-0680">Restriction system</keyword>
<feature type="domain" description="Type I restriction modification DNA specificity" evidence="5">
    <location>
        <begin position="92"/>
        <end position="174"/>
    </location>
</feature>
<dbReference type="InterPro" id="IPR051212">
    <property type="entry name" value="Type-I_RE_S_subunit"/>
</dbReference>
<name>A0A478FUH8_9MOLU</name>
<dbReference type="GO" id="GO:0009307">
    <property type="term" value="P:DNA restriction-modification system"/>
    <property type="evidence" value="ECO:0007669"/>
    <property type="project" value="UniProtKB-KW"/>
</dbReference>
<dbReference type="InterPro" id="IPR044946">
    <property type="entry name" value="Restrct_endonuc_typeI_TRD_sf"/>
</dbReference>
<evidence type="ECO:0000259" key="5">
    <source>
        <dbReference type="Pfam" id="PF01420"/>
    </source>
</evidence>
<dbReference type="GO" id="GO:0003677">
    <property type="term" value="F:DNA binding"/>
    <property type="evidence" value="ECO:0007669"/>
    <property type="project" value="UniProtKB-KW"/>
</dbReference>
<dbReference type="PANTHER" id="PTHR43140:SF1">
    <property type="entry name" value="TYPE I RESTRICTION ENZYME ECOKI SPECIFICITY SUBUNIT"/>
    <property type="match status" value="1"/>
</dbReference>
<comment type="subunit">
    <text evidence="4">The methyltransferase is composed of M and S polypeptides.</text>
</comment>
<dbReference type="Pfam" id="PF01420">
    <property type="entry name" value="Methylase_S"/>
    <property type="match status" value="1"/>
</dbReference>
<protein>
    <submittedName>
        <fullName evidence="6">Putative type-1 restriction enzyme specificity protein MPN_089</fullName>
    </submittedName>
</protein>
<evidence type="ECO:0000256" key="1">
    <source>
        <dbReference type="ARBA" id="ARBA00010923"/>
    </source>
</evidence>
<organism evidence="6 7">
    <name type="scientific">Candidatus Mycoplasma haematohominis</name>
    <dbReference type="NCBI Taxonomy" id="1494318"/>
    <lineage>
        <taxon>Bacteria</taxon>
        <taxon>Bacillati</taxon>
        <taxon>Mycoplasmatota</taxon>
        <taxon>Mollicutes</taxon>
        <taxon>Mycoplasmataceae</taxon>
        <taxon>Mycoplasma</taxon>
    </lineage>
</organism>
<evidence type="ECO:0000313" key="6">
    <source>
        <dbReference type="EMBL" id="GCE63755.1"/>
    </source>
</evidence>
<reference evidence="6 7" key="1">
    <citation type="submission" date="2019-01" db="EMBL/GenBank/DDBJ databases">
        <title>Draft genome sequences of Candidatus Mycoplasma haemohominis SWG34-3 identified from a patient with pyrexia, anemia and liver dysfunction.</title>
        <authorList>
            <person name="Sekizuka T."/>
            <person name="Hattori N."/>
            <person name="Katano H."/>
            <person name="Takuma T."/>
            <person name="Ito T."/>
            <person name="Arai N."/>
            <person name="Yanai R."/>
            <person name="Ishii S."/>
            <person name="Miura Y."/>
            <person name="Tokunaga T."/>
            <person name="Watanabe H."/>
            <person name="Nomura N."/>
            <person name="Eguchi J."/>
            <person name="Arai T."/>
            <person name="Hasegawa H."/>
            <person name="Nakamaki T."/>
            <person name="Wakita T."/>
            <person name="Niki Y."/>
            <person name="Kuroda M."/>
        </authorList>
    </citation>
    <scope>NUCLEOTIDE SEQUENCE [LARGE SCALE GENOMIC DNA]</scope>
    <source>
        <strain evidence="6">SWG34-3</strain>
    </source>
</reference>